<proteinExistence type="predicted"/>
<organism evidence="2 3">
    <name type="scientific">Linum trigynum</name>
    <dbReference type="NCBI Taxonomy" id="586398"/>
    <lineage>
        <taxon>Eukaryota</taxon>
        <taxon>Viridiplantae</taxon>
        <taxon>Streptophyta</taxon>
        <taxon>Embryophyta</taxon>
        <taxon>Tracheophyta</taxon>
        <taxon>Spermatophyta</taxon>
        <taxon>Magnoliopsida</taxon>
        <taxon>eudicotyledons</taxon>
        <taxon>Gunneridae</taxon>
        <taxon>Pentapetalae</taxon>
        <taxon>rosids</taxon>
        <taxon>fabids</taxon>
        <taxon>Malpighiales</taxon>
        <taxon>Linaceae</taxon>
        <taxon>Linum</taxon>
    </lineage>
</organism>
<dbReference type="Proteomes" id="UP001497516">
    <property type="component" value="Chromosome 2"/>
</dbReference>
<dbReference type="EMBL" id="OZ034815">
    <property type="protein sequence ID" value="CAL1370189.1"/>
    <property type="molecule type" value="Genomic_DNA"/>
</dbReference>
<evidence type="ECO:0000313" key="2">
    <source>
        <dbReference type="EMBL" id="CAL1370189.1"/>
    </source>
</evidence>
<name>A0AAV2DAN5_9ROSI</name>
<accession>A0AAV2DAN5</accession>
<evidence type="ECO:0000256" key="1">
    <source>
        <dbReference type="SAM" id="MobiDB-lite"/>
    </source>
</evidence>
<evidence type="ECO:0000313" key="3">
    <source>
        <dbReference type="Proteomes" id="UP001497516"/>
    </source>
</evidence>
<reference evidence="2 3" key="1">
    <citation type="submission" date="2024-04" db="EMBL/GenBank/DDBJ databases">
        <authorList>
            <person name="Fracassetti M."/>
        </authorList>
    </citation>
    <scope>NUCLEOTIDE SEQUENCE [LARGE SCALE GENOMIC DNA]</scope>
</reference>
<protein>
    <submittedName>
        <fullName evidence="2">Uncharacterized protein</fullName>
    </submittedName>
</protein>
<gene>
    <name evidence="2" type="ORF">LTRI10_LOCUS12402</name>
</gene>
<feature type="region of interest" description="Disordered" evidence="1">
    <location>
        <begin position="26"/>
        <end position="52"/>
    </location>
</feature>
<keyword evidence="3" id="KW-1185">Reference proteome</keyword>
<dbReference type="AlphaFoldDB" id="A0AAV2DAN5"/>
<sequence length="76" mass="7619">MVPAISINKAPAPTIMMAATLEGCSEQGSMAGGGGGERPMAGQSLGSSGPNYAPRILPTPIAEELAALRCKMKMSG</sequence>